<dbReference type="InterPro" id="IPR004127">
    <property type="entry name" value="Prefoldin_subunit_alpha"/>
</dbReference>
<sequence>MSVPLTASLYVPGTLDDADKVLADIGTGYFVEKTMDEGRNYCERKINLVKSNFDLFNEKLDPAATSDSAQHKLFMVPPLFPRRLAKCKNERKEINPRDDPKSNKRVSVGEDVSAVLQKKILPKCKDQETMVIIQLADRLVMYPEGVLEDVLVKAIGRPSAMTNVSNVNIIEPLTKLHFEYHEENELQTVFCSLDINAMEKLEELLTIKETICEVLICMEAPQFPRSLGKNYNGTKDFIITLKQPMAS</sequence>
<dbReference type="GO" id="GO:0005737">
    <property type="term" value="C:cytoplasm"/>
    <property type="evidence" value="ECO:0007669"/>
    <property type="project" value="TreeGrafter"/>
</dbReference>
<dbReference type="Gene3D" id="1.10.287.370">
    <property type="match status" value="1"/>
</dbReference>
<dbReference type="GO" id="GO:1990113">
    <property type="term" value="P:RNA polymerase I assembly"/>
    <property type="evidence" value="ECO:0007669"/>
    <property type="project" value="TreeGrafter"/>
</dbReference>
<dbReference type="NCBIfam" id="TIGR00293">
    <property type="entry name" value="prefoldin subunit alpha"/>
    <property type="match status" value="1"/>
</dbReference>
<dbReference type="GO" id="GO:0051082">
    <property type="term" value="F:unfolded protein binding"/>
    <property type="evidence" value="ECO:0007669"/>
    <property type="project" value="InterPro"/>
</dbReference>
<dbReference type="CDD" id="cd23157">
    <property type="entry name" value="Prefoldin_5"/>
    <property type="match status" value="1"/>
</dbReference>
<organism evidence="2 3">
    <name type="scientific">Gossypium trilobum</name>
    <dbReference type="NCBI Taxonomy" id="34281"/>
    <lineage>
        <taxon>Eukaryota</taxon>
        <taxon>Viridiplantae</taxon>
        <taxon>Streptophyta</taxon>
        <taxon>Embryophyta</taxon>
        <taxon>Tracheophyta</taxon>
        <taxon>Spermatophyta</taxon>
        <taxon>Magnoliopsida</taxon>
        <taxon>eudicotyledons</taxon>
        <taxon>Gunneridae</taxon>
        <taxon>Pentapetalae</taxon>
        <taxon>rosids</taxon>
        <taxon>malvids</taxon>
        <taxon>Malvales</taxon>
        <taxon>Malvaceae</taxon>
        <taxon>Malvoideae</taxon>
        <taxon>Gossypium</taxon>
    </lineage>
</organism>
<evidence type="ECO:0000313" key="3">
    <source>
        <dbReference type="Proteomes" id="UP000593568"/>
    </source>
</evidence>
<dbReference type="GO" id="GO:0016272">
    <property type="term" value="C:prefoldin complex"/>
    <property type="evidence" value="ECO:0007669"/>
    <property type="project" value="InterPro"/>
</dbReference>
<gene>
    <name evidence="2" type="ORF">Gotri_023054</name>
</gene>
<reference evidence="2 3" key="1">
    <citation type="journal article" date="2019" name="Genome Biol. Evol.">
        <title>Insights into the evolution of the New World diploid cottons (Gossypium, subgenus Houzingenia) based on genome sequencing.</title>
        <authorList>
            <person name="Grover C.E."/>
            <person name="Arick M.A. 2nd"/>
            <person name="Thrash A."/>
            <person name="Conover J.L."/>
            <person name="Sanders W.S."/>
            <person name="Peterson D.G."/>
            <person name="Frelichowski J.E."/>
            <person name="Scheffler J.A."/>
            <person name="Scheffler B.E."/>
            <person name="Wendel J.F."/>
        </authorList>
    </citation>
    <scope>NUCLEOTIDE SEQUENCE [LARGE SCALE GENOMIC DNA]</scope>
    <source>
        <strain evidence="2">8</strain>
        <tissue evidence="2">Leaf</tissue>
    </source>
</reference>
<dbReference type="AlphaFoldDB" id="A0A7J9DI13"/>
<keyword evidence="3" id="KW-1185">Reference proteome</keyword>
<dbReference type="GO" id="GO:0006457">
    <property type="term" value="P:protein folding"/>
    <property type="evidence" value="ECO:0007669"/>
    <property type="project" value="InterPro"/>
</dbReference>
<dbReference type="InterPro" id="IPR011599">
    <property type="entry name" value="PFD_alpha_archaea"/>
</dbReference>
<dbReference type="GO" id="GO:1990114">
    <property type="term" value="P:RNA polymerase II core complex assembly"/>
    <property type="evidence" value="ECO:0007669"/>
    <property type="project" value="TreeGrafter"/>
</dbReference>
<dbReference type="GO" id="GO:1990115">
    <property type="term" value="P:RNA polymerase III assembly"/>
    <property type="evidence" value="ECO:0007669"/>
    <property type="project" value="TreeGrafter"/>
</dbReference>
<dbReference type="PANTHER" id="PTHR12674:SF2">
    <property type="entry name" value="PREFOLDIN SUBUNIT 5"/>
    <property type="match status" value="1"/>
</dbReference>
<comment type="caution">
    <text evidence="2">The sequence shown here is derived from an EMBL/GenBank/DDBJ whole genome shotgun (WGS) entry which is preliminary data.</text>
</comment>
<accession>A0A7J9DI13</accession>
<dbReference type="SUPFAM" id="SSF46579">
    <property type="entry name" value="Prefoldin"/>
    <property type="match status" value="1"/>
</dbReference>
<evidence type="ECO:0000313" key="2">
    <source>
        <dbReference type="EMBL" id="MBA0760301.1"/>
    </source>
</evidence>
<dbReference type="InterPro" id="IPR009053">
    <property type="entry name" value="Prefoldin"/>
</dbReference>
<dbReference type="EMBL" id="JABEZW010000002">
    <property type="protein sequence ID" value="MBA0760301.1"/>
    <property type="molecule type" value="Genomic_DNA"/>
</dbReference>
<protein>
    <submittedName>
        <fullName evidence="2">Uncharacterized protein</fullName>
    </submittedName>
</protein>
<dbReference type="Pfam" id="PF02996">
    <property type="entry name" value="Prefoldin"/>
    <property type="match status" value="1"/>
</dbReference>
<evidence type="ECO:0000256" key="1">
    <source>
        <dbReference type="ARBA" id="ARBA00010048"/>
    </source>
</evidence>
<name>A0A7J9DI13_9ROSI</name>
<dbReference type="GO" id="GO:0009409">
    <property type="term" value="P:response to cold"/>
    <property type="evidence" value="ECO:0007669"/>
    <property type="project" value="UniProtKB-ARBA"/>
</dbReference>
<comment type="similarity">
    <text evidence="1">Belongs to the prefoldin subunit alpha family.</text>
</comment>
<dbReference type="PANTHER" id="PTHR12674">
    <property type="entry name" value="PREFOLDIN SUBUNIT 5"/>
    <property type="match status" value="1"/>
</dbReference>
<proteinExistence type="inferred from homology"/>
<dbReference type="Proteomes" id="UP000593568">
    <property type="component" value="Unassembled WGS sequence"/>
</dbReference>